<feature type="region of interest" description="Disordered" evidence="1">
    <location>
        <begin position="148"/>
        <end position="193"/>
    </location>
</feature>
<feature type="compositionally biased region" description="Low complexity" evidence="1">
    <location>
        <begin position="261"/>
        <end position="277"/>
    </location>
</feature>
<feature type="compositionally biased region" description="Low complexity" evidence="1">
    <location>
        <begin position="148"/>
        <end position="180"/>
    </location>
</feature>
<dbReference type="Proteomes" id="UP001107558">
    <property type="component" value="Chromosome 1"/>
</dbReference>
<evidence type="ECO:0000256" key="1">
    <source>
        <dbReference type="SAM" id="MobiDB-lite"/>
    </source>
</evidence>
<organism evidence="2 3">
    <name type="scientific">Polypedilum vanderplanki</name>
    <name type="common">Sleeping chironomid midge</name>
    <dbReference type="NCBI Taxonomy" id="319348"/>
    <lineage>
        <taxon>Eukaryota</taxon>
        <taxon>Metazoa</taxon>
        <taxon>Ecdysozoa</taxon>
        <taxon>Arthropoda</taxon>
        <taxon>Hexapoda</taxon>
        <taxon>Insecta</taxon>
        <taxon>Pterygota</taxon>
        <taxon>Neoptera</taxon>
        <taxon>Endopterygota</taxon>
        <taxon>Diptera</taxon>
        <taxon>Nematocera</taxon>
        <taxon>Chironomoidea</taxon>
        <taxon>Chironomidae</taxon>
        <taxon>Chironominae</taxon>
        <taxon>Polypedilum</taxon>
        <taxon>Polypedilum</taxon>
    </lineage>
</organism>
<proteinExistence type="predicted"/>
<feature type="region of interest" description="Disordered" evidence="1">
    <location>
        <begin position="39"/>
        <end position="64"/>
    </location>
</feature>
<name>A0A9J6CLN5_POLVA</name>
<feature type="region of interest" description="Disordered" evidence="1">
    <location>
        <begin position="261"/>
        <end position="293"/>
    </location>
</feature>
<accession>A0A9J6CLN5</accession>
<gene>
    <name evidence="2" type="ORF">PVAND_012185</name>
</gene>
<keyword evidence="3" id="KW-1185">Reference proteome</keyword>
<comment type="caution">
    <text evidence="2">The sequence shown here is derived from an EMBL/GenBank/DDBJ whole genome shotgun (WGS) entry which is preliminary data.</text>
</comment>
<evidence type="ECO:0000313" key="3">
    <source>
        <dbReference type="Proteomes" id="UP001107558"/>
    </source>
</evidence>
<dbReference type="OrthoDB" id="7413157at2759"/>
<dbReference type="AlphaFoldDB" id="A0A9J6CLN5"/>
<reference evidence="2" key="1">
    <citation type="submission" date="2021-03" db="EMBL/GenBank/DDBJ databases">
        <title>Chromosome level genome of the anhydrobiotic midge Polypedilum vanderplanki.</title>
        <authorList>
            <person name="Yoshida Y."/>
            <person name="Kikawada T."/>
            <person name="Gusev O."/>
        </authorList>
    </citation>
    <scope>NUCLEOTIDE SEQUENCE</scope>
    <source>
        <strain evidence="2">NIAS01</strain>
        <tissue evidence="2">Whole body or cell culture</tissue>
    </source>
</reference>
<dbReference type="EMBL" id="JADBJN010000001">
    <property type="protein sequence ID" value="KAG5682864.1"/>
    <property type="molecule type" value="Genomic_DNA"/>
</dbReference>
<protein>
    <submittedName>
        <fullName evidence="2">Uncharacterized protein</fullName>
    </submittedName>
</protein>
<evidence type="ECO:0000313" key="2">
    <source>
        <dbReference type="EMBL" id="KAG5682864.1"/>
    </source>
</evidence>
<sequence length="325" mass="34686">MDDKVLYNTLGKRKLLKKKKWTIFRSTLFRCCLPCRGGPSGPGESNSKLEKKLSTGGGTTPVTTPTTAVQTTLSSPLIDTIVSTTLIGITTSSVTISTSSPTLTTPLLAAEENSNFVTLSNALQTVSSSSTTSTATSFTTIVVTSTTSSGATSTTTSLAAVPSSSSSSSSTASRQSQSSSHFPLTLPHIDEDDEDENGQCIALLPAHHLQYIRVVEKRVQNDNLINLNNVKSFTDSGQSSSLLTQPSPKIKVSKVKFSQQQQQLPASLTSSTSSESEATVKENSESVSPNKMQAETGTIAELQKYQNKYLKNRRHTLANTAINLR</sequence>